<dbReference type="GO" id="GO:0006857">
    <property type="term" value="P:oligopeptide transport"/>
    <property type="evidence" value="ECO:0007669"/>
    <property type="project" value="InterPro"/>
</dbReference>
<evidence type="ECO:0000256" key="6">
    <source>
        <dbReference type="SAM" id="Phobius"/>
    </source>
</evidence>
<feature type="transmembrane region" description="Helical" evidence="6">
    <location>
        <begin position="236"/>
        <end position="260"/>
    </location>
</feature>
<feature type="transmembrane region" description="Helical" evidence="6">
    <location>
        <begin position="574"/>
        <end position="592"/>
    </location>
</feature>
<dbReference type="GO" id="GO:0022857">
    <property type="term" value="F:transmembrane transporter activity"/>
    <property type="evidence" value="ECO:0007669"/>
    <property type="project" value="InterPro"/>
</dbReference>
<protein>
    <submittedName>
        <fullName evidence="7">Di-/tripeptide transporter</fullName>
    </submittedName>
</protein>
<keyword evidence="3 6" id="KW-0812">Transmembrane</keyword>
<gene>
    <name evidence="7" type="primary">dtpT_2</name>
    <name evidence="7" type="ORF">GALL_142610</name>
</gene>
<dbReference type="GO" id="GO:0016020">
    <property type="term" value="C:membrane"/>
    <property type="evidence" value="ECO:0007669"/>
    <property type="project" value="UniProtKB-SubCell"/>
</dbReference>
<comment type="subcellular location">
    <subcellularLocation>
        <location evidence="1">Membrane</location>
        <topology evidence="1">Multi-pass membrane protein</topology>
    </subcellularLocation>
</comment>
<feature type="transmembrane region" description="Helical" evidence="6">
    <location>
        <begin position="400"/>
        <end position="422"/>
    </location>
</feature>
<evidence type="ECO:0000313" key="7">
    <source>
        <dbReference type="EMBL" id="OIR03639.1"/>
    </source>
</evidence>
<dbReference type="Pfam" id="PF00854">
    <property type="entry name" value="PTR2"/>
    <property type="match status" value="3"/>
</dbReference>
<dbReference type="InterPro" id="IPR036259">
    <property type="entry name" value="MFS_trans_sf"/>
</dbReference>
<feature type="transmembrane region" description="Helical" evidence="6">
    <location>
        <begin position="536"/>
        <end position="562"/>
    </location>
</feature>
<dbReference type="AlphaFoldDB" id="A0A1J5S5S0"/>
<feature type="transmembrane region" description="Helical" evidence="6">
    <location>
        <begin position="104"/>
        <end position="124"/>
    </location>
</feature>
<dbReference type="InterPro" id="IPR018456">
    <property type="entry name" value="PTR2_symporter_CS"/>
</dbReference>
<feature type="transmembrane region" description="Helical" evidence="6">
    <location>
        <begin position="77"/>
        <end position="95"/>
    </location>
</feature>
<feature type="transmembrane region" description="Helical" evidence="6">
    <location>
        <begin position="177"/>
        <end position="198"/>
    </location>
</feature>
<keyword evidence="5 6" id="KW-0472">Membrane</keyword>
<evidence type="ECO:0000256" key="2">
    <source>
        <dbReference type="ARBA" id="ARBA00005982"/>
    </source>
</evidence>
<organism evidence="7">
    <name type="scientific">mine drainage metagenome</name>
    <dbReference type="NCBI Taxonomy" id="410659"/>
    <lineage>
        <taxon>unclassified sequences</taxon>
        <taxon>metagenomes</taxon>
        <taxon>ecological metagenomes</taxon>
    </lineage>
</organism>
<evidence type="ECO:0000256" key="1">
    <source>
        <dbReference type="ARBA" id="ARBA00004141"/>
    </source>
</evidence>
<comment type="similarity">
    <text evidence="2">Belongs to the major facilitator superfamily. Proton-dependent oligopeptide transporter (POT/PTR) (TC 2.A.17) family.</text>
</comment>
<feature type="transmembrane region" description="Helical" evidence="6">
    <location>
        <begin position="604"/>
        <end position="626"/>
    </location>
</feature>
<feature type="transmembrane region" description="Helical" evidence="6">
    <location>
        <begin position="44"/>
        <end position="65"/>
    </location>
</feature>
<reference evidence="7" key="1">
    <citation type="submission" date="2016-10" db="EMBL/GenBank/DDBJ databases">
        <title>Sequence of Gallionella enrichment culture.</title>
        <authorList>
            <person name="Poehlein A."/>
            <person name="Muehling M."/>
            <person name="Daniel R."/>
        </authorList>
    </citation>
    <scope>NUCLEOTIDE SEQUENCE</scope>
</reference>
<sequence length="634" mass="68393">MSPSTAPLPRATEERDDRFPPGIPYIVGNEGAERFSFYGMRQILFIYLTSLFLGFAPEATVGTGAVTDATLRATQTYHLFNASVYLFPMIGAILADRLLGKYRVIFWVSLVYCAGQAALAFGGHLGAQGHLSTATAAVYAGLILIAIGSGGIKPCVSANVGDQFTSKNAHLVQQIFQIFYFIINFGSFFASVLTPVLYKSFGAGVAFGVPGVLMALATIVFWLGGKRSIQVPPAPGGGLGLLDFLASSFLCTPLLVMAYVGTTVADEIVKAAMSSEAGSVGRAILHIVEVDWPYALAALLGLGIGAALFAWRQRIKQDNGFFAVLLYCFQHRGDPREGGSFWSPARTRFGEEAAEGPPAVLRIIVVFSMVGVFWALFDQNSSTWVQQAKMMNLTLVVPTILWYWWLIPAVVVAACFGAVWLFTWISNRPLPRKATITALTALVLWGALAAALQALRGGTERIDLLPAQVSAFNPLMVMLIIPALDFLVYRPLDRRGKPLKPLTRMAIGMFLAAGAFVTVALIQMRIAAVGAGKVHVLWQVIPFFILTTSEVLVSVTGLEFAYTQAPRAMKSTIMGFWLICVTLGNVLVAFLAPLETLSGGLATFFWTFAGLMLLAALIFVALASTYKGRSYLQA</sequence>
<feature type="transmembrane region" description="Helical" evidence="6">
    <location>
        <begin position="292"/>
        <end position="311"/>
    </location>
</feature>
<dbReference type="EMBL" id="MLJW01000064">
    <property type="protein sequence ID" value="OIR03639.1"/>
    <property type="molecule type" value="Genomic_DNA"/>
</dbReference>
<dbReference type="Gene3D" id="1.20.1250.20">
    <property type="entry name" value="MFS general substrate transporter like domains"/>
    <property type="match status" value="2"/>
</dbReference>
<feature type="transmembrane region" description="Helical" evidence="6">
    <location>
        <begin position="204"/>
        <end position="224"/>
    </location>
</feature>
<accession>A0A1J5S5S0</accession>
<proteinExistence type="inferred from homology"/>
<feature type="transmembrane region" description="Helical" evidence="6">
    <location>
        <begin position="467"/>
        <end position="489"/>
    </location>
</feature>
<comment type="caution">
    <text evidence="7">The sequence shown here is derived from an EMBL/GenBank/DDBJ whole genome shotgun (WGS) entry which is preliminary data.</text>
</comment>
<dbReference type="InterPro" id="IPR000109">
    <property type="entry name" value="POT_fam"/>
</dbReference>
<feature type="transmembrane region" description="Helical" evidence="6">
    <location>
        <begin position="136"/>
        <end position="156"/>
    </location>
</feature>
<feature type="transmembrane region" description="Helical" evidence="6">
    <location>
        <begin position="359"/>
        <end position="377"/>
    </location>
</feature>
<evidence type="ECO:0000256" key="3">
    <source>
        <dbReference type="ARBA" id="ARBA00022692"/>
    </source>
</evidence>
<keyword evidence="4 6" id="KW-1133">Transmembrane helix</keyword>
<dbReference type="PROSITE" id="PS01022">
    <property type="entry name" value="PTR2_1"/>
    <property type="match status" value="1"/>
</dbReference>
<name>A0A1J5S5S0_9ZZZZ</name>
<dbReference type="SUPFAM" id="SSF103473">
    <property type="entry name" value="MFS general substrate transporter"/>
    <property type="match status" value="2"/>
</dbReference>
<feature type="transmembrane region" description="Helical" evidence="6">
    <location>
        <begin position="434"/>
        <end position="455"/>
    </location>
</feature>
<evidence type="ECO:0000256" key="5">
    <source>
        <dbReference type="ARBA" id="ARBA00023136"/>
    </source>
</evidence>
<dbReference type="PANTHER" id="PTHR11654">
    <property type="entry name" value="OLIGOPEPTIDE TRANSPORTER-RELATED"/>
    <property type="match status" value="1"/>
</dbReference>
<feature type="transmembrane region" description="Helical" evidence="6">
    <location>
        <begin position="501"/>
        <end position="524"/>
    </location>
</feature>
<evidence type="ECO:0000256" key="4">
    <source>
        <dbReference type="ARBA" id="ARBA00022989"/>
    </source>
</evidence>